<dbReference type="InterPro" id="IPR011992">
    <property type="entry name" value="EF-hand-dom_pair"/>
</dbReference>
<dbReference type="EMBL" id="CP031042">
    <property type="protein sequence ID" value="QDZ23118.1"/>
    <property type="molecule type" value="Genomic_DNA"/>
</dbReference>
<sequence length="1748" mass="192097">MAAEQEDHDLSDGAGGTSSSLAVPRLAYHAVPVLLLNDEGDLSEFDIRDKLRVCFEESEEESDKETQLKVLTQEDIDSLVVDGEEKGQVAFSTLVERQIDKDVAALEKELWEKAEHARIEREEAEKAAKAAEEGGGDDGAANPEEAANTEEAQEEDDAQPAPQEPPPEVVVSKTCLYICKYALSEREMEGASSQSLRYPLSALAYVHGKVEEPEAAEGEEPVAREPNEVEKLFKRLKEVSVTEAPNTWTLDVALIECEAEEQSSYESLKRDLLKVSSCVGVLKGWQDSTLFLNVPDHEEVRLGYYKQLADSVPLSSCSVPVLLHCMLEQVAQNAESDVKVSPEKSLADKAGELFDSIIGGMEEDPEPVEKDKVDVVFELSQTLKGSPRKSRKKAAKFALLETKEVEERMCKLTGIPGTGSFGADGGKAAISQEDRATRMTSREYFCEKHALPLSTLEHREQLSEAAGCLPEAHKSHRENILGRRHVEILDAGSAAQSIMHSSSVLPSLKSKYLDLEDATLLVLSASSKEDAKPNPSLPLPVRLQDAYNGQDTADSSSWPEYVYDICIPVTDIMERNTPKEIYPCEGSRVCTYSDDAWTLCKGINTLHYSEKGLQGTTIDGSSVVISGSDTQVVLEEGVVLSINEDGTLAFTHVEEQEESCWTILRNGTVVKSEFKTGKKVVMLPDGCIGKYESDTETWTRVNSKGEQWSERPAPPQAAKTEPEEGAEEGTAEPAEAEAEAAAEEEAEAEEGEKVEEEKVEEEKAPEFERVGLPTLSIARVRDPDTGAYVLTREDLTMMIQYEEGHKLSLFSDGTRMITYSSGVWETMLQLKNISLLFKGDGNQISIGKLTVDKAEEGGISIKIPFDSSVLEVEKSGEDAIFVKLGDFHVDVGSGSLRHQGKVLWEKSSSQAQQEEEVKAAESSAAAAGEEGSAAENEDENAEAPGEEEKVEEEGKEPAEEEGGEENADQGEDQQAEEEEEQPVLDTAARFKPRVFKVYSSGEAVEFIDEESFQGIKEKAESRGDQHISEADIHNSETSTVPVSHTFLSESDVSGSKGIVVAHNIAGESQAPRALQTLTVPSAITFAYVGNHSVPLPMISAIPSDADTCLGHSKVLLVRQVQEFPKIEDKEIASVEEVLKDLSEFDLVNEETSPSTYIVPESQHGSNAADIKKQISATSEKIKRLRLAKANDSRSEPEESDGKAPSGKEGRASLLKEDSNAGIRERPKQGVLLPYFGSEEAEEITAEELERKKNAPHESAAGVEKYLTTEVTYDNIQKLDSTLDACFKHSYDDLRVFACALGMAEDEMPESQKEKEKEWTDAVRVAKGICEGGSSYEKKYESFAGESVQTQIRRHFLSNMGVGLDILELCLKSLKAQRYLELFADIESTSRVDTALEALFEILNYDFPYLSDLLVQFKTALPADNEEVIQAAERASKTCSSVSPRDGIENIFKHLRSDVLLAGAAGAAMLDDLLDCLNLEKKKKDFMKLFVQVDSDDDGYLTNEEFKSLIPKLNTMLLSTDAIEESEVSETFDGNISISDCIDFLFQKQTQNSPLFPSELHSEETNFTMYSKSVGENEFSSFKDIAHVYDTTRVSSNKVAPCVMNAEYLSIEGETRRTLKTGLCSMQKMKLQEGMAVKNFQMTPAYLFLGRLEPGASAKGRLTLQNVGPEAARFNVGNVDAPFELHYTPGLLAAGMKRFIDIEVKIPEQADPEQGDCYCTEVVIKTECNILYCVVAAKGLDRSKLNPIT</sequence>
<feature type="compositionally biased region" description="Acidic residues" evidence="2">
    <location>
        <begin position="723"/>
        <end position="759"/>
    </location>
</feature>
<dbReference type="PROSITE" id="PS00018">
    <property type="entry name" value="EF_HAND_1"/>
    <property type="match status" value="1"/>
</dbReference>
<feature type="region of interest" description="Disordered" evidence="2">
    <location>
        <begin position="906"/>
        <end position="987"/>
    </location>
</feature>
<evidence type="ECO:0000313" key="5">
    <source>
        <dbReference type="Proteomes" id="UP000316726"/>
    </source>
</evidence>
<dbReference type="PROSITE" id="PS50222">
    <property type="entry name" value="EF_HAND_2"/>
    <property type="match status" value="1"/>
</dbReference>
<reference evidence="4 5" key="1">
    <citation type="submission" date="2018-07" db="EMBL/GenBank/DDBJ databases">
        <title>The complete nuclear genome of the prasinophyte Chloropicon primus (CCMP1205).</title>
        <authorList>
            <person name="Pombert J.-F."/>
            <person name="Otis C."/>
            <person name="Turmel M."/>
            <person name="Lemieux C."/>
        </authorList>
    </citation>
    <scope>NUCLEOTIDE SEQUENCE [LARGE SCALE GENOMIC DNA]</scope>
    <source>
        <strain evidence="4 5">CCMP1205</strain>
    </source>
</reference>
<dbReference type="OrthoDB" id="10257153at2759"/>
<feature type="domain" description="EF-hand" evidence="3">
    <location>
        <begin position="1480"/>
        <end position="1515"/>
    </location>
</feature>
<dbReference type="GO" id="GO:1904158">
    <property type="term" value="P:axonemal central apparatus assembly"/>
    <property type="evidence" value="ECO:0007669"/>
    <property type="project" value="TreeGrafter"/>
</dbReference>
<dbReference type="Gene3D" id="1.10.238.10">
    <property type="entry name" value="EF-hand"/>
    <property type="match status" value="1"/>
</dbReference>
<evidence type="ECO:0000259" key="3">
    <source>
        <dbReference type="PROSITE" id="PS50222"/>
    </source>
</evidence>
<dbReference type="InterPro" id="IPR026173">
    <property type="entry name" value="SPAG17"/>
</dbReference>
<feature type="compositionally biased region" description="Acidic residues" evidence="2">
    <location>
        <begin position="147"/>
        <end position="158"/>
    </location>
</feature>
<protein>
    <recommendedName>
        <fullName evidence="3">EF-hand domain-containing protein</fullName>
    </recommendedName>
</protein>
<dbReference type="InterPro" id="IPR018247">
    <property type="entry name" value="EF_Hand_1_Ca_BS"/>
</dbReference>
<dbReference type="GO" id="GO:0005509">
    <property type="term" value="F:calcium ion binding"/>
    <property type="evidence" value="ECO:0007669"/>
    <property type="project" value="InterPro"/>
</dbReference>
<evidence type="ECO:0000256" key="1">
    <source>
        <dbReference type="ARBA" id="ARBA00022837"/>
    </source>
</evidence>
<dbReference type="PANTHER" id="PTHR21963:SF1">
    <property type="entry name" value="SPERM-ASSOCIATED ANTIGEN 17"/>
    <property type="match status" value="1"/>
</dbReference>
<feature type="compositionally biased region" description="Low complexity" evidence="2">
    <location>
        <begin position="920"/>
        <end position="934"/>
    </location>
</feature>
<proteinExistence type="predicted"/>
<feature type="compositionally biased region" description="Basic and acidic residues" evidence="2">
    <location>
        <begin position="117"/>
        <end position="132"/>
    </location>
</feature>
<keyword evidence="1" id="KW-0106">Calcium</keyword>
<feature type="compositionally biased region" description="Basic and acidic residues" evidence="2">
    <location>
        <begin position="1188"/>
        <end position="1222"/>
    </location>
</feature>
<feature type="region of interest" description="Disordered" evidence="2">
    <location>
        <begin position="117"/>
        <end position="168"/>
    </location>
</feature>
<organism evidence="4 5">
    <name type="scientific">Chloropicon primus</name>
    <dbReference type="NCBI Taxonomy" id="1764295"/>
    <lineage>
        <taxon>Eukaryota</taxon>
        <taxon>Viridiplantae</taxon>
        <taxon>Chlorophyta</taxon>
        <taxon>Chloropicophyceae</taxon>
        <taxon>Chloropicales</taxon>
        <taxon>Chloropicaceae</taxon>
        <taxon>Chloropicon</taxon>
    </lineage>
</organism>
<evidence type="ECO:0000256" key="2">
    <source>
        <dbReference type="SAM" id="MobiDB-lite"/>
    </source>
</evidence>
<dbReference type="Proteomes" id="UP000316726">
    <property type="component" value="Chromosome 9"/>
</dbReference>
<accession>A0A5B8MQX1</accession>
<feature type="region of interest" description="Disordered" evidence="2">
    <location>
        <begin position="1185"/>
        <end position="1222"/>
    </location>
</feature>
<dbReference type="SUPFAM" id="SSF47473">
    <property type="entry name" value="EF-hand"/>
    <property type="match status" value="1"/>
</dbReference>
<dbReference type="GO" id="GO:1990716">
    <property type="term" value="C:axonemal central apparatus"/>
    <property type="evidence" value="ECO:0007669"/>
    <property type="project" value="TreeGrafter"/>
</dbReference>
<feature type="region of interest" description="Disordered" evidence="2">
    <location>
        <begin position="698"/>
        <end position="767"/>
    </location>
</feature>
<name>A0A5B8MQX1_9CHLO</name>
<dbReference type="InterPro" id="IPR002048">
    <property type="entry name" value="EF_hand_dom"/>
</dbReference>
<feature type="compositionally biased region" description="Acidic residues" evidence="2">
    <location>
        <begin position="935"/>
        <end position="982"/>
    </location>
</feature>
<dbReference type="STRING" id="1764295.A0A5B8MQX1"/>
<evidence type="ECO:0000313" key="4">
    <source>
        <dbReference type="EMBL" id="QDZ23118.1"/>
    </source>
</evidence>
<keyword evidence="5" id="KW-1185">Reference proteome</keyword>
<gene>
    <name evidence="4" type="ORF">A3770_09p56360</name>
</gene>
<dbReference type="PANTHER" id="PTHR21963">
    <property type="entry name" value="PF6"/>
    <property type="match status" value="1"/>
</dbReference>